<feature type="transmembrane region" description="Helical" evidence="1">
    <location>
        <begin position="57"/>
        <end position="76"/>
    </location>
</feature>
<proteinExistence type="predicted"/>
<organism evidence="2">
    <name type="scientific">Solanum chacoense</name>
    <name type="common">Chaco potato</name>
    <dbReference type="NCBI Taxonomy" id="4108"/>
    <lineage>
        <taxon>Eukaryota</taxon>
        <taxon>Viridiplantae</taxon>
        <taxon>Streptophyta</taxon>
        <taxon>Embryophyta</taxon>
        <taxon>Tracheophyta</taxon>
        <taxon>Spermatophyta</taxon>
        <taxon>Magnoliopsida</taxon>
        <taxon>eudicotyledons</taxon>
        <taxon>Gunneridae</taxon>
        <taxon>Pentapetalae</taxon>
        <taxon>asterids</taxon>
        <taxon>lamiids</taxon>
        <taxon>Solanales</taxon>
        <taxon>Solanaceae</taxon>
        <taxon>Solanoideae</taxon>
        <taxon>Solaneae</taxon>
        <taxon>Solanum</taxon>
    </lineage>
</organism>
<protein>
    <submittedName>
        <fullName evidence="2">Putative ovule protein</fullName>
    </submittedName>
</protein>
<keyword evidence="1" id="KW-0472">Membrane</keyword>
<dbReference type="AlphaFoldDB" id="A0A0V0GZY7"/>
<keyword evidence="1" id="KW-1133">Transmembrane helix</keyword>
<evidence type="ECO:0000256" key="1">
    <source>
        <dbReference type="SAM" id="Phobius"/>
    </source>
</evidence>
<evidence type="ECO:0000313" key="2">
    <source>
        <dbReference type="EMBL" id="JAP13507.1"/>
    </source>
</evidence>
<reference evidence="2" key="1">
    <citation type="submission" date="2015-12" db="EMBL/GenBank/DDBJ databases">
        <title>Gene expression during late stages of embryo sac development: a critical building block for successful pollen-pistil interactions.</title>
        <authorList>
            <person name="Liu Y."/>
            <person name="Joly V."/>
            <person name="Sabar M."/>
            <person name="Matton D.P."/>
        </authorList>
    </citation>
    <scope>NUCLEOTIDE SEQUENCE</scope>
</reference>
<dbReference type="EMBL" id="GEDG01027933">
    <property type="protein sequence ID" value="JAP13507.1"/>
    <property type="molecule type" value="Transcribed_RNA"/>
</dbReference>
<accession>A0A0V0GZY7</accession>
<sequence length="78" mass="8972">TRGEIPHAIQLHLKKLVTLSLNLPLLSIYISTAQQLRKTNSFFSSIALNMKEIGIKLYCLFFLVMTMMMIVLTQLFKI</sequence>
<feature type="non-terminal residue" evidence="2">
    <location>
        <position position="1"/>
    </location>
</feature>
<name>A0A0V0GZY7_SOLCH</name>
<keyword evidence="1" id="KW-0812">Transmembrane</keyword>